<evidence type="ECO:0000256" key="4">
    <source>
        <dbReference type="ARBA" id="ARBA00022989"/>
    </source>
</evidence>
<feature type="transmembrane region" description="Helical" evidence="6">
    <location>
        <begin position="141"/>
        <end position="159"/>
    </location>
</feature>
<dbReference type="GO" id="GO:0044341">
    <property type="term" value="P:sodium-dependent phosphate transport"/>
    <property type="evidence" value="ECO:0007669"/>
    <property type="project" value="InterPro"/>
</dbReference>
<dbReference type="Proteomes" id="UP001178354">
    <property type="component" value="Unassembled WGS sequence"/>
</dbReference>
<feature type="transmembrane region" description="Helical" evidence="6">
    <location>
        <begin position="211"/>
        <end position="235"/>
    </location>
</feature>
<comment type="subcellular location">
    <subcellularLocation>
        <location evidence="1">Cell membrane</location>
        <topology evidence="1">Multi-pass membrane protein</topology>
    </subcellularLocation>
</comment>
<keyword evidence="2" id="KW-1003">Cell membrane</keyword>
<dbReference type="RefSeq" id="WP_305169857.1">
    <property type="nucleotide sequence ID" value="NZ_JAUUUU010000002.1"/>
</dbReference>
<evidence type="ECO:0000313" key="7">
    <source>
        <dbReference type="EMBL" id="MDP1520291.1"/>
    </source>
</evidence>
<protein>
    <submittedName>
        <fullName evidence="7">Na/Pi symporter</fullName>
    </submittedName>
</protein>
<accession>A0AAW8B2Z7</accession>
<keyword evidence="3 6" id="KW-0812">Transmembrane</keyword>
<dbReference type="AlphaFoldDB" id="A0AAW8B2Z7"/>
<dbReference type="Pfam" id="PF02690">
    <property type="entry name" value="Na_Pi_cotrans"/>
    <property type="match status" value="2"/>
</dbReference>
<gene>
    <name evidence="7" type="ORF">Q8A57_04845</name>
</gene>
<reference evidence="7" key="2">
    <citation type="submission" date="2023-08" db="EMBL/GenBank/DDBJ databases">
        <authorList>
            <person name="Luo J."/>
        </authorList>
    </citation>
    <scope>NUCLEOTIDE SEQUENCE</scope>
    <source>
        <strain evidence="7">DSM 25064</strain>
    </source>
</reference>
<evidence type="ECO:0000256" key="5">
    <source>
        <dbReference type="ARBA" id="ARBA00023136"/>
    </source>
</evidence>
<dbReference type="NCBIfam" id="NF037997">
    <property type="entry name" value="Na_Pi_symport"/>
    <property type="match status" value="1"/>
</dbReference>
<dbReference type="PANTHER" id="PTHR10010:SF46">
    <property type="entry name" value="SODIUM-DEPENDENT PHOSPHATE TRANSPORT PROTEIN 2B"/>
    <property type="match status" value="1"/>
</dbReference>
<dbReference type="InterPro" id="IPR003841">
    <property type="entry name" value="Na/Pi_transpt"/>
</dbReference>
<feature type="transmembrane region" description="Helical" evidence="6">
    <location>
        <begin position="282"/>
        <end position="305"/>
    </location>
</feature>
<keyword evidence="8" id="KW-1185">Reference proteome</keyword>
<proteinExistence type="predicted"/>
<keyword evidence="4 6" id="KW-1133">Transmembrane helix</keyword>
<feature type="transmembrane region" description="Helical" evidence="6">
    <location>
        <begin position="54"/>
        <end position="82"/>
    </location>
</feature>
<feature type="transmembrane region" description="Helical" evidence="6">
    <location>
        <begin position="88"/>
        <end position="111"/>
    </location>
</feature>
<reference evidence="7" key="1">
    <citation type="journal article" date="2010" name="Int. J. Syst. Evol. Microbiol.">
        <title>Porticoccus litoralis gen. nov., sp. nov., a gammaproteobacterium isolated from the Yellow Sea.</title>
        <authorList>
            <person name="Oh H.M."/>
            <person name="Kim H."/>
            <person name="Kim K.M."/>
            <person name="Min G.S."/>
            <person name="Cho J.C."/>
        </authorList>
    </citation>
    <scope>NUCLEOTIDE SEQUENCE</scope>
    <source>
        <strain evidence="7">DSM 25064</strain>
    </source>
</reference>
<comment type="caution">
    <text evidence="7">The sequence shown here is derived from an EMBL/GenBank/DDBJ whole genome shotgun (WGS) entry which is preliminary data.</text>
</comment>
<evidence type="ECO:0000256" key="1">
    <source>
        <dbReference type="ARBA" id="ARBA00004651"/>
    </source>
</evidence>
<name>A0AAW8B2Z7_9GAMM</name>
<evidence type="ECO:0000256" key="2">
    <source>
        <dbReference type="ARBA" id="ARBA00022475"/>
    </source>
</evidence>
<dbReference type="GO" id="GO:0005436">
    <property type="term" value="F:sodium:phosphate symporter activity"/>
    <property type="evidence" value="ECO:0007669"/>
    <property type="project" value="InterPro"/>
</dbReference>
<evidence type="ECO:0000313" key="8">
    <source>
        <dbReference type="Proteomes" id="UP001178354"/>
    </source>
</evidence>
<sequence>MQPDIPNFEPWELVAGLGLFLFGMTMLEQALRTLGTRSFRHLLRDYTKTPVRGVFIGIISTACLQSSSMVGLFVLAFVGAGILSMTNALGVIFGANLGTTFTGWIVATIGFKMSLTEYAMPLLALGTLGVVFLNPDYSRHSQARLLLGLGLLLMGLDFMKTSMGFLSDHISPSVFSEYPILLYVLGGVLFTALIQSSSATMMIVLSAIHAGVLPLTTAAAIVIGANLGTTSTVIIGGVKGSSDKRRVALSHFIFNLVVSSVALLLMYPLLNFITDRLDVTDPMYVLVLFHSLFNGLGILMFLPIVSPFAKWLQGRFADDDLIGCQYITKVSPTVSDAASEAIRQEVIRLYYKVTILNLRVLRIRPEELLLGFNGLEVYEQIKQAKSSYDDQYSEIKHTEQQVLQYANRVLREKSGEGVTAKVSQLVHASRDLVYGAKSLKNVRQNIVELRTQSDDEELIETLRHDTRNIYRHLLNLVEHTDPVLLEEKHVQLQEEINLSHDRLHQLMTRYDSSDAIGIPLSSLLNINRELLVSNQMLASAVRDLVMIKP</sequence>
<feature type="transmembrane region" description="Helical" evidence="6">
    <location>
        <begin position="118"/>
        <end position="135"/>
    </location>
</feature>
<feature type="transmembrane region" description="Helical" evidence="6">
    <location>
        <begin position="180"/>
        <end position="205"/>
    </location>
</feature>
<feature type="transmembrane region" description="Helical" evidence="6">
    <location>
        <begin position="13"/>
        <end position="34"/>
    </location>
</feature>
<dbReference type="PANTHER" id="PTHR10010">
    <property type="entry name" value="SOLUTE CARRIER FAMILY 34 SODIUM PHOSPHATE , MEMBER 2-RELATED"/>
    <property type="match status" value="1"/>
</dbReference>
<dbReference type="EMBL" id="JAUUUU010000002">
    <property type="protein sequence ID" value="MDP1520291.1"/>
    <property type="molecule type" value="Genomic_DNA"/>
</dbReference>
<feature type="transmembrane region" description="Helical" evidence="6">
    <location>
        <begin position="247"/>
        <end position="270"/>
    </location>
</feature>
<organism evidence="7 8">
    <name type="scientific">Porticoccus litoralis</name>
    <dbReference type="NCBI Taxonomy" id="434086"/>
    <lineage>
        <taxon>Bacteria</taxon>
        <taxon>Pseudomonadati</taxon>
        <taxon>Pseudomonadota</taxon>
        <taxon>Gammaproteobacteria</taxon>
        <taxon>Cellvibrionales</taxon>
        <taxon>Porticoccaceae</taxon>
        <taxon>Porticoccus</taxon>
    </lineage>
</organism>
<dbReference type="GO" id="GO:0005886">
    <property type="term" value="C:plasma membrane"/>
    <property type="evidence" value="ECO:0007669"/>
    <property type="project" value="UniProtKB-SubCell"/>
</dbReference>
<keyword evidence="5 6" id="KW-0472">Membrane</keyword>
<evidence type="ECO:0000256" key="3">
    <source>
        <dbReference type="ARBA" id="ARBA00022692"/>
    </source>
</evidence>
<evidence type="ECO:0000256" key="6">
    <source>
        <dbReference type="SAM" id="Phobius"/>
    </source>
</evidence>